<organism evidence="2 3">
    <name type="scientific">Nocardia speluncae</name>
    <dbReference type="NCBI Taxonomy" id="419477"/>
    <lineage>
        <taxon>Bacteria</taxon>
        <taxon>Bacillati</taxon>
        <taxon>Actinomycetota</taxon>
        <taxon>Actinomycetes</taxon>
        <taxon>Mycobacteriales</taxon>
        <taxon>Nocardiaceae</taxon>
        <taxon>Nocardia</taxon>
    </lineage>
</organism>
<dbReference type="SUPFAM" id="SSF54427">
    <property type="entry name" value="NTF2-like"/>
    <property type="match status" value="1"/>
</dbReference>
<name>A0A846XFY1_9NOCA</name>
<dbReference type="EMBL" id="JAAXOO010000002">
    <property type="protein sequence ID" value="NKY33620.1"/>
    <property type="molecule type" value="Genomic_DNA"/>
</dbReference>
<gene>
    <name evidence="2" type="ORF">HGA13_11105</name>
</gene>
<proteinExistence type="predicted"/>
<dbReference type="Gene3D" id="3.10.450.50">
    <property type="match status" value="1"/>
</dbReference>
<keyword evidence="3" id="KW-1185">Reference proteome</keyword>
<evidence type="ECO:0000259" key="1">
    <source>
        <dbReference type="Pfam" id="PF13577"/>
    </source>
</evidence>
<dbReference type="Pfam" id="PF13577">
    <property type="entry name" value="SnoaL_4"/>
    <property type="match status" value="1"/>
</dbReference>
<reference evidence="2 3" key="1">
    <citation type="submission" date="2020-04" db="EMBL/GenBank/DDBJ databases">
        <title>MicrobeNet Type strains.</title>
        <authorList>
            <person name="Nicholson A.C."/>
        </authorList>
    </citation>
    <scope>NUCLEOTIDE SEQUENCE [LARGE SCALE GENOMIC DNA]</scope>
    <source>
        <strain evidence="2 3">DSM 45078</strain>
    </source>
</reference>
<evidence type="ECO:0000313" key="3">
    <source>
        <dbReference type="Proteomes" id="UP000565715"/>
    </source>
</evidence>
<dbReference type="RefSeq" id="WP_068047476.1">
    <property type="nucleotide sequence ID" value="NZ_JAAXOO010000002.1"/>
</dbReference>
<dbReference type="CDD" id="cd00531">
    <property type="entry name" value="NTF2_like"/>
    <property type="match status" value="1"/>
</dbReference>
<dbReference type="InterPro" id="IPR037401">
    <property type="entry name" value="SnoaL-like"/>
</dbReference>
<comment type="caution">
    <text evidence="2">The sequence shown here is derived from an EMBL/GenBank/DDBJ whole genome shotgun (WGS) entry which is preliminary data.</text>
</comment>
<dbReference type="AlphaFoldDB" id="A0A846XFY1"/>
<dbReference type="Proteomes" id="UP000565715">
    <property type="component" value="Unassembled WGS sequence"/>
</dbReference>
<feature type="domain" description="SnoaL-like" evidence="1">
    <location>
        <begin position="2"/>
        <end position="121"/>
    </location>
</feature>
<protein>
    <submittedName>
        <fullName evidence="2">Nuclear transport factor 2 family protein</fullName>
    </submittedName>
</protein>
<accession>A0A846XFY1</accession>
<sequence>MNDYEAIHALKARYFRLMDTKDWAGFRELFCDDVVIDVSGSGGEVITGADEFLAFLTPRIGDAITIHQGHTPEIELLSATEATGIWAMEDRLTFPDGTRLHGFGHYHETYTKTDGRWRIRSQRLTRLHMDVTPAPDNPPFGATE</sequence>
<evidence type="ECO:0000313" key="2">
    <source>
        <dbReference type="EMBL" id="NKY33620.1"/>
    </source>
</evidence>
<dbReference type="InterPro" id="IPR032710">
    <property type="entry name" value="NTF2-like_dom_sf"/>
</dbReference>